<reference evidence="1 2" key="1">
    <citation type="submission" date="2024-10" db="EMBL/GenBank/DDBJ databases">
        <title>The Natural Products Discovery Center: Release of the First 8490 Sequenced Strains for Exploring Actinobacteria Biosynthetic Diversity.</title>
        <authorList>
            <person name="Kalkreuter E."/>
            <person name="Kautsar S.A."/>
            <person name="Yang D."/>
            <person name="Bader C.D."/>
            <person name="Teijaro C.N."/>
            <person name="Fluegel L."/>
            <person name="Davis C.M."/>
            <person name="Simpson J.R."/>
            <person name="Lauterbach L."/>
            <person name="Steele A.D."/>
            <person name="Gui C."/>
            <person name="Meng S."/>
            <person name="Li G."/>
            <person name="Viehrig K."/>
            <person name="Ye F."/>
            <person name="Su P."/>
            <person name="Kiefer A.F."/>
            <person name="Nichols A."/>
            <person name="Cepeda A.J."/>
            <person name="Yan W."/>
            <person name="Fan B."/>
            <person name="Jiang Y."/>
            <person name="Adhikari A."/>
            <person name="Zheng C.-J."/>
            <person name="Schuster L."/>
            <person name="Cowan T.M."/>
            <person name="Smanski M.J."/>
            <person name="Chevrette M.G."/>
            <person name="De Carvalho L.P.S."/>
            <person name="Shen B."/>
        </authorList>
    </citation>
    <scope>NUCLEOTIDE SEQUENCE [LARGE SCALE GENOMIC DNA]</scope>
    <source>
        <strain evidence="1 2">NPDC012605</strain>
    </source>
</reference>
<accession>A0ABW6XKA1</accession>
<dbReference type="RefSeq" id="WP_388305432.1">
    <property type="nucleotide sequence ID" value="NZ_JBIBDZ010000002.1"/>
</dbReference>
<sequence length="178" mass="21059">MPRMSEEYAFDRFSSSMRGPFKRDSGVVTVYATAERMIRPQGERLTGMTDPYYWEPATRIARFVGTPDTARVRRFRGNAWARITQEESNHVHWVAAEGRVDISAPSREPGDDIEQEIRTTTDYLQWAEKPEHEQWEREFNLPRPPVRDLVVVRLHVTEIYGAFRPEDELDDWVEPRYW</sequence>
<evidence type="ECO:0008006" key="3">
    <source>
        <dbReference type="Google" id="ProtNLM"/>
    </source>
</evidence>
<organism evidence="1 2">
    <name type="scientific">Streptomyces flavochromogenes</name>
    <dbReference type="NCBI Taxonomy" id="68199"/>
    <lineage>
        <taxon>Bacteria</taxon>
        <taxon>Bacillati</taxon>
        <taxon>Actinomycetota</taxon>
        <taxon>Actinomycetes</taxon>
        <taxon>Kitasatosporales</taxon>
        <taxon>Streptomycetaceae</taxon>
        <taxon>Streptomyces</taxon>
    </lineage>
</organism>
<proteinExistence type="predicted"/>
<dbReference type="EMBL" id="JBIBDZ010000002">
    <property type="protein sequence ID" value="MFF5917879.1"/>
    <property type="molecule type" value="Genomic_DNA"/>
</dbReference>
<dbReference type="InterPro" id="IPR012349">
    <property type="entry name" value="Split_barrel_FMN-bd"/>
</dbReference>
<dbReference type="Proteomes" id="UP001602370">
    <property type="component" value="Unassembled WGS sequence"/>
</dbReference>
<protein>
    <recommendedName>
        <fullName evidence="3">Pyridoxamine 5'-phosphate oxidase family protein</fullName>
    </recommendedName>
</protein>
<comment type="caution">
    <text evidence="1">The sequence shown here is derived from an EMBL/GenBank/DDBJ whole genome shotgun (WGS) entry which is preliminary data.</text>
</comment>
<keyword evidence="2" id="KW-1185">Reference proteome</keyword>
<dbReference type="Gene3D" id="2.30.110.10">
    <property type="entry name" value="Electron Transport, Fmn-binding Protein, Chain A"/>
    <property type="match status" value="1"/>
</dbReference>
<name>A0ABW6XKA1_9ACTN</name>
<evidence type="ECO:0000313" key="2">
    <source>
        <dbReference type="Proteomes" id="UP001602370"/>
    </source>
</evidence>
<gene>
    <name evidence="1" type="ORF">ACFY8C_06010</name>
</gene>
<dbReference type="SUPFAM" id="SSF50475">
    <property type="entry name" value="FMN-binding split barrel"/>
    <property type="match status" value="1"/>
</dbReference>
<evidence type="ECO:0000313" key="1">
    <source>
        <dbReference type="EMBL" id="MFF5917879.1"/>
    </source>
</evidence>